<feature type="compositionally biased region" description="Basic and acidic residues" evidence="1">
    <location>
        <begin position="107"/>
        <end position="120"/>
    </location>
</feature>
<feature type="compositionally biased region" description="Basic and acidic residues" evidence="1">
    <location>
        <begin position="9"/>
        <end position="24"/>
    </location>
</feature>
<dbReference type="EMBL" id="BMAT01006695">
    <property type="protein sequence ID" value="GFS18182.1"/>
    <property type="molecule type" value="Genomic_DNA"/>
</dbReference>
<keyword evidence="3" id="KW-1185">Reference proteome</keyword>
<feature type="region of interest" description="Disordered" evidence="1">
    <location>
        <begin position="1"/>
        <end position="32"/>
    </location>
</feature>
<feature type="region of interest" description="Disordered" evidence="1">
    <location>
        <begin position="46"/>
        <end position="128"/>
    </location>
</feature>
<accession>A0AAV4J5W5</accession>
<proteinExistence type="predicted"/>
<dbReference type="InterPro" id="IPR013730">
    <property type="entry name" value="Fyv7/TAP26"/>
</dbReference>
<sequence>MGKTKTSKAGKDSYKSFLGNKKEGQGFADKRKKKAAYDYLKLLKKEKNSAAHSGDTDAPKHRPLDFLRSQIKSPHQGKKKHAFSVAEKIAKKKQEEKQGKKRKALQVKRDREAALKDYKDKKQKQHLKLCKRTSRGQPVMRHQMELLLDKIHRQKGGGSSSS</sequence>
<dbReference type="AlphaFoldDB" id="A0AAV4J5W5"/>
<organism evidence="2 3">
    <name type="scientific">Elysia marginata</name>
    <dbReference type="NCBI Taxonomy" id="1093978"/>
    <lineage>
        <taxon>Eukaryota</taxon>
        <taxon>Metazoa</taxon>
        <taxon>Spiralia</taxon>
        <taxon>Lophotrochozoa</taxon>
        <taxon>Mollusca</taxon>
        <taxon>Gastropoda</taxon>
        <taxon>Heterobranchia</taxon>
        <taxon>Euthyneura</taxon>
        <taxon>Panpulmonata</taxon>
        <taxon>Sacoglossa</taxon>
        <taxon>Placobranchoidea</taxon>
        <taxon>Plakobranchidae</taxon>
        <taxon>Elysia</taxon>
    </lineage>
</organism>
<dbReference type="PANTHER" id="PTHR15657:SF1">
    <property type="entry name" value="THYROID TRANSCRIPTION FACTOR 1-ASSOCIATED PROTEIN 26"/>
    <property type="match status" value="1"/>
</dbReference>
<reference evidence="2 3" key="1">
    <citation type="journal article" date="2021" name="Elife">
        <title>Chloroplast acquisition without the gene transfer in kleptoplastic sea slugs, Plakobranchus ocellatus.</title>
        <authorList>
            <person name="Maeda T."/>
            <person name="Takahashi S."/>
            <person name="Yoshida T."/>
            <person name="Shimamura S."/>
            <person name="Takaki Y."/>
            <person name="Nagai Y."/>
            <person name="Toyoda A."/>
            <person name="Suzuki Y."/>
            <person name="Arimoto A."/>
            <person name="Ishii H."/>
            <person name="Satoh N."/>
            <person name="Nishiyama T."/>
            <person name="Hasebe M."/>
            <person name="Maruyama T."/>
            <person name="Minagawa J."/>
            <person name="Obokata J."/>
            <person name="Shigenobu S."/>
        </authorList>
    </citation>
    <scope>NUCLEOTIDE SEQUENCE [LARGE SCALE GENOMIC DNA]</scope>
</reference>
<feature type="compositionally biased region" description="Basic and acidic residues" evidence="1">
    <location>
        <begin position="46"/>
        <end position="65"/>
    </location>
</feature>
<dbReference type="Proteomes" id="UP000762676">
    <property type="component" value="Unassembled WGS sequence"/>
</dbReference>
<dbReference type="GO" id="GO:0005634">
    <property type="term" value="C:nucleus"/>
    <property type="evidence" value="ECO:0007669"/>
    <property type="project" value="TreeGrafter"/>
</dbReference>
<evidence type="ECO:0000313" key="3">
    <source>
        <dbReference type="Proteomes" id="UP000762676"/>
    </source>
</evidence>
<dbReference type="Pfam" id="PF08524">
    <property type="entry name" value="rRNA_processing"/>
    <property type="match status" value="1"/>
</dbReference>
<dbReference type="PANTHER" id="PTHR15657">
    <property type="entry name" value="THYROID TRANSCRIPTION FACTOR 1-ASSOCIATED PROTEIN 26"/>
    <property type="match status" value="1"/>
</dbReference>
<evidence type="ECO:0000256" key="1">
    <source>
        <dbReference type="SAM" id="MobiDB-lite"/>
    </source>
</evidence>
<comment type="caution">
    <text evidence="2">The sequence shown here is derived from an EMBL/GenBank/DDBJ whole genome shotgun (WGS) entry which is preliminary data.</text>
</comment>
<gene>
    <name evidence="2" type="ORF">ElyMa_003257400</name>
</gene>
<protein>
    <submittedName>
        <fullName evidence="2">Thyroid transcription factor 1-associated protein 26</fullName>
    </submittedName>
</protein>
<feature type="compositionally biased region" description="Basic and acidic residues" evidence="1">
    <location>
        <begin position="88"/>
        <end position="98"/>
    </location>
</feature>
<evidence type="ECO:0000313" key="2">
    <source>
        <dbReference type="EMBL" id="GFS18182.1"/>
    </source>
</evidence>
<name>A0AAV4J5W5_9GAST</name>